<evidence type="ECO:0000313" key="1">
    <source>
        <dbReference type="EMBL" id="MBP0725204.1"/>
    </source>
</evidence>
<dbReference type="InterPro" id="IPR029072">
    <property type="entry name" value="YebC-like"/>
</dbReference>
<reference evidence="1" key="1">
    <citation type="submission" date="2021-04" db="EMBL/GenBank/DDBJ databases">
        <title>Genome seq and assembly of Bacillus sp.</title>
        <authorList>
            <person name="Chhetri G."/>
        </authorList>
    </citation>
    <scope>NUCLEOTIDE SEQUENCE</scope>
    <source>
        <strain evidence="1">RG28</strain>
    </source>
</reference>
<keyword evidence="2" id="KW-1185">Reference proteome</keyword>
<dbReference type="RefSeq" id="WP_209404497.1">
    <property type="nucleotide sequence ID" value="NZ_JAGIYQ010000004.1"/>
</dbReference>
<name>A0A940NN50_9BACI</name>
<evidence type="ECO:0000313" key="2">
    <source>
        <dbReference type="Proteomes" id="UP000682134"/>
    </source>
</evidence>
<protein>
    <submittedName>
        <fullName evidence="1">Uncharacterized protein</fullName>
    </submittedName>
</protein>
<dbReference type="Proteomes" id="UP000682134">
    <property type="component" value="Unassembled WGS sequence"/>
</dbReference>
<proteinExistence type="predicted"/>
<sequence length="51" mass="6136">MKLFWTEEALISYIINEINLEDYEEEKDCECIICHAKRFGKVKKKLETLIN</sequence>
<dbReference type="SUPFAM" id="SSF75625">
    <property type="entry name" value="YebC-like"/>
    <property type="match status" value="1"/>
</dbReference>
<dbReference type="AlphaFoldDB" id="A0A940NN50"/>
<gene>
    <name evidence="1" type="ORF">J5Y03_08355</name>
</gene>
<dbReference type="EMBL" id="JAGIYQ010000004">
    <property type="protein sequence ID" value="MBP0725204.1"/>
    <property type="molecule type" value="Genomic_DNA"/>
</dbReference>
<comment type="caution">
    <text evidence="1">The sequence shown here is derived from an EMBL/GenBank/DDBJ whole genome shotgun (WGS) entry which is preliminary data.</text>
</comment>
<organism evidence="1 2">
    <name type="scientific">Gottfriedia endophytica</name>
    <dbReference type="NCBI Taxonomy" id="2820819"/>
    <lineage>
        <taxon>Bacteria</taxon>
        <taxon>Bacillati</taxon>
        <taxon>Bacillota</taxon>
        <taxon>Bacilli</taxon>
        <taxon>Bacillales</taxon>
        <taxon>Bacillaceae</taxon>
        <taxon>Gottfriedia</taxon>
    </lineage>
</organism>
<accession>A0A940NN50</accession>